<dbReference type="InterPro" id="IPR027417">
    <property type="entry name" value="P-loop_NTPase"/>
</dbReference>
<reference evidence="2 3" key="1">
    <citation type="submission" date="2020-03" db="EMBL/GenBank/DDBJ databases">
        <title>Whole genome shotgun sequence of Phytohabitans flavus NBRC 107702.</title>
        <authorList>
            <person name="Komaki H."/>
            <person name="Tamura T."/>
        </authorList>
    </citation>
    <scope>NUCLEOTIDE SEQUENCE [LARGE SCALE GENOMIC DNA]</scope>
    <source>
        <strain evidence="2 3">NBRC 107702</strain>
    </source>
</reference>
<reference evidence="2 3" key="2">
    <citation type="submission" date="2020-03" db="EMBL/GenBank/DDBJ databases">
        <authorList>
            <person name="Ichikawa N."/>
            <person name="Kimura A."/>
            <person name="Kitahashi Y."/>
            <person name="Uohara A."/>
        </authorList>
    </citation>
    <scope>NUCLEOTIDE SEQUENCE [LARGE SCALE GENOMIC DNA]</scope>
    <source>
        <strain evidence="2 3">NBRC 107702</strain>
    </source>
</reference>
<dbReference type="SUPFAM" id="SSF52540">
    <property type="entry name" value="P-loop containing nucleoside triphosphate hydrolases"/>
    <property type="match status" value="1"/>
</dbReference>
<proteinExistence type="predicted"/>
<name>A0A6F8XXL4_9ACTN</name>
<feature type="region of interest" description="Disordered" evidence="1">
    <location>
        <begin position="598"/>
        <end position="661"/>
    </location>
</feature>
<dbReference type="EMBL" id="AP022870">
    <property type="protein sequence ID" value="BCB78553.1"/>
    <property type="molecule type" value="Genomic_DNA"/>
</dbReference>
<gene>
    <name evidence="2" type="ORF">Pflav_049630</name>
</gene>
<dbReference type="NCBIfam" id="NF041121">
    <property type="entry name" value="SAV_2336_NTERM"/>
    <property type="match status" value="1"/>
</dbReference>
<protein>
    <submittedName>
        <fullName evidence="2">Uncharacterized protein</fullName>
    </submittedName>
</protein>
<feature type="compositionally biased region" description="Polar residues" evidence="1">
    <location>
        <begin position="424"/>
        <end position="439"/>
    </location>
</feature>
<evidence type="ECO:0000313" key="3">
    <source>
        <dbReference type="Proteomes" id="UP000502508"/>
    </source>
</evidence>
<feature type="region of interest" description="Disordered" evidence="1">
    <location>
        <begin position="420"/>
        <end position="454"/>
    </location>
</feature>
<dbReference type="KEGG" id="pfla:Pflav_049630"/>
<organism evidence="2 3">
    <name type="scientific">Phytohabitans flavus</name>
    <dbReference type="NCBI Taxonomy" id="1076124"/>
    <lineage>
        <taxon>Bacteria</taxon>
        <taxon>Bacillati</taxon>
        <taxon>Actinomycetota</taxon>
        <taxon>Actinomycetes</taxon>
        <taxon>Micromonosporales</taxon>
        <taxon>Micromonosporaceae</taxon>
    </lineage>
</organism>
<accession>A0A6F8XXL4</accession>
<feature type="compositionally biased region" description="Low complexity" evidence="1">
    <location>
        <begin position="646"/>
        <end position="661"/>
    </location>
</feature>
<evidence type="ECO:0000313" key="2">
    <source>
        <dbReference type="EMBL" id="BCB78553.1"/>
    </source>
</evidence>
<dbReference type="Proteomes" id="UP000502508">
    <property type="component" value="Chromosome"/>
</dbReference>
<sequence length="661" mass="71708">MESREIPVPEAAALPDRLGLQRALRPLKRRVAVGPPTLLDEERTARNIADQGWPVTTWAPSRVPPLERWLDAAVVVDVTDSMAIWRRLAQGVGDALAESGIFRNVSRWYLDAADQGWRAVLSSARGVPHNPRELVDATGRRAIFVLSDGVHPMWHRGGATAVLDLWARHGPVALLQPLPERLWFRTSMRTVAGELRAARPGSPNTQLRLEPYGGQETPDESMVPVPVLEISAPWLRRWARVVGGAVAPAAVTYVGSRTASSGRTAARSSATAAQRVRHFRAAASPEAFRLAGYIAMTSPSLPVIQHVHRAMFSPVERAHLAEVLLSGLLYAVDARAGRYAFVDGVEDLLLDTLTRTETIQIGRLLERVSASVEARIDVAAEHFTALTPGPGGQRLDPESQPFATISPHGKQRLLRAVRAHRPPTQLTPATGGTSSNGRQGKTEAPRPDHPPQVADLLSPAARTVRFTGRERELLTLEAWCAGETPSLLLAGGAGTGKTRLALELAARMGAAGWVTHFVEGDADPAAGWPPQSGRATLLVLDRADAHPDAVAALLARPPAGAGPQRLMLVSRSTGVWWRDAQQRDRHGWLRGANVQELGPLASNPASRREAFTGRHRTSPPPWTRWRTQWRVRGRVAGERSPPPSRHPASSSPASASRWTSR</sequence>
<dbReference type="AlphaFoldDB" id="A0A6F8XXL4"/>
<evidence type="ECO:0000256" key="1">
    <source>
        <dbReference type="SAM" id="MobiDB-lite"/>
    </source>
</evidence>
<feature type="compositionally biased region" description="Basic and acidic residues" evidence="1">
    <location>
        <begin position="440"/>
        <end position="449"/>
    </location>
</feature>
<keyword evidence="3" id="KW-1185">Reference proteome</keyword>
<dbReference type="InterPro" id="IPR047738">
    <property type="entry name" value="SAV_2336-like_N"/>
</dbReference>